<sequence>MQAVRAKAIAVGTPPLTSAQVVNKVLSQDSSNDTFLKNASTAECSSRSRSSGEVALCSQLATEKKCSAALQEQMDVLKKDNERTKSENKVATGTFLEIAAKQSQCQWCHS</sequence>
<dbReference type="Proteomes" id="UP000636709">
    <property type="component" value="Unassembled WGS sequence"/>
</dbReference>
<organism evidence="1 2">
    <name type="scientific">Digitaria exilis</name>
    <dbReference type="NCBI Taxonomy" id="1010633"/>
    <lineage>
        <taxon>Eukaryota</taxon>
        <taxon>Viridiplantae</taxon>
        <taxon>Streptophyta</taxon>
        <taxon>Embryophyta</taxon>
        <taxon>Tracheophyta</taxon>
        <taxon>Spermatophyta</taxon>
        <taxon>Magnoliopsida</taxon>
        <taxon>Liliopsida</taxon>
        <taxon>Poales</taxon>
        <taxon>Poaceae</taxon>
        <taxon>PACMAD clade</taxon>
        <taxon>Panicoideae</taxon>
        <taxon>Panicodae</taxon>
        <taxon>Paniceae</taxon>
        <taxon>Anthephorinae</taxon>
        <taxon>Digitaria</taxon>
    </lineage>
</organism>
<reference evidence="1" key="1">
    <citation type="submission" date="2020-07" db="EMBL/GenBank/DDBJ databases">
        <title>Genome sequence and genetic diversity analysis of an under-domesticated orphan crop, white fonio (Digitaria exilis).</title>
        <authorList>
            <person name="Bennetzen J.L."/>
            <person name="Chen S."/>
            <person name="Ma X."/>
            <person name="Wang X."/>
            <person name="Yssel A.E.J."/>
            <person name="Chaluvadi S.R."/>
            <person name="Johnson M."/>
            <person name="Gangashetty P."/>
            <person name="Hamidou F."/>
            <person name="Sanogo M.D."/>
            <person name="Zwaenepoel A."/>
            <person name="Wallace J."/>
            <person name="Van De Peer Y."/>
            <person name="Van Deynze A."/>
        </authorList>
    </citation>
    <scope>NUCLEOTIDE SEQUENCE</scope>
    <source>
        <tissue evidence="1">Leaves</tissue>
    </source>
</reference>
<dbReference type="EMBL" id="JACEFO010001695">
    <property type="protein sequence ID" value="KAF8720551.1"/>
    <property type="molecule type" value="Genomic_DNA"/>
</dbReference>
<comment type="caution">
    <text evidence="1">The sequence shown here is derived from an EMBL/GenBank/DDBJ whole genome shotgun (WGS) entry which is preliminary data.</text>
</comment>
<accession>A0A835EWJ7</accession>
<dbReference type="AlphaFoldDB" id="A0A835EWJ7"/>
<keyword evidence="2" id="KW-1185">Reference proteome</keyword>
<evidence type="ECO:0000313" key="1">
    <source>
        <dbReference type="EMBL" id="KAF8720551.1"/>
    </source>
</evidence>
<proteinExistence type="predicted"/>
<gene>
    <name evidence="1" type="ORF">HU200_023807</name>
</gene>
<name>A0A835EWJ7_9POAL</name>
<dbReference type="OrthoDB" id="695057at2759"/>
<evidence type="ECO:0000313" key="2">
    <source>
        <dbReference type="Proteomes" id="UP000636709"/>
    </source>
</evidence>
<protein>
    <submittedName>
        <fullName evidence="1">Uncharacterized protein</fullName>
    </submittedName>
</protein>